<reference evidence="1 2" key="1">
    <citation type="submission" date="2019-05" db="EMBL/GenBank/DDBJ databases">
        <title>Another draft genome of Portunus trituberculatus and its Hox gene families provides insights of decapod evolution.</title>
        <authorList>
            <person name="Jeong J.-H."/>
            <person name="Song I."/>
            <person name="Kim S."/>
            <person name="Choi T."/>
            <person name="Kim D."/>
            <person name="Ryu S."/>
            <person name="Kim W."/>
        </authorList>
    </citation>
    <scope>NUCLEOTIDE SEQUENCE [LARGE SCALE GENOMIC DNA]</scope>
    <source>
        <tissue evidence="1">Muscle</tissue>
    </source>
</reference>
<accession>A0A5B7E6T9</accession>
<proteinExistence type="predicted"/>
<evidence type="ECO:0000313" key="1">
    <source>
        <dbReference type="EMBL" id="MPC29498.1"/>
    </source>
</evidence>
<dbReference type="Proteomes" id="UP000324222">
    <property type="component" value="Unassembled WGS sequence"/>
</dbReference>
<protein>
    <submittedName>
        <fullName evidence="1">Uncharacterized protein</fullName>
    </submittedName>
</protein>
<organism evidence="1 2">
    <name type="scientific">Portunus trituberculatus</name>
    <name type="common">Swimming crab</name>
    <name type="synonym">Neptunus trituberculatus</name>
    <dbReference type="NCBI Taxonomy" id="210409"/>
    <lineage>
        <taxon>Eukaryota</taxon>
        <taxon>Metazoa</taxon>
        <taxon>Ecdysozoa</taxon>
        <taxon>Arthropoda</taxon>
        <taxon>Crustacea</taxon>
        <taxon>Multicrustacea</taxon>
        <taxon>Malacostraca</taxon>
        <taxon>Eumalacostraca</taxon>
        <taxon>Eucarida</taxon>
        <taxon>Decapoda</taxon>
        <taxon>Pleocyemata</taxon>
        <taxon>Brachyura</taxon>
        <taxon>Eubrachyura</taxon>
        <taxon>Portunoidea</taxon>
        <taxon>Portunidae</taxon>
        <taxon>Portuninae</taxon>
        <taxon>Portunus</taxon>
    </lineage>
</organism>
<gene>
    <name evidence="1" type="ORF">E2C01_022735</name>
</gene>
<dbReference type="EMBL" id="VSRR010002083">
    <property type="protein sequence ID" value="MPC29498.1"/>
    <property type="molecule type" value="Genomic_DNA"/>
</dbReference>
<comment type="caution">
    <text evidence="1">The sequence shown here is derived from an EMBL/GenBank/DDBJ whole genome shotgun (WGS) entry which is preliminary data.</text>
</comment>
<sequence length="174" mass="19373">MNSSRGTGEQRGLCHTHYEAYPPLPGPLRPLPLHRARPDTPYLILAIPLPLIISRLFQEGDEMGKCLHIPPRITAVKCRRVLARREVSARSASSCAAESDAKGQLTCDLVPCRESGELEVVSVVVLVVMETAETVWEACHRSVSSKLTVRWFVGMTELYKTSIRTDESRMESSK</sequence>
<evidence type="ECO:0000313" key="2">
    <source>
        <dbReference type="Proteomes" id="UP000324222"/>
    </source>
</evidence>
<keyword evidence="2" id="KW-1185">Reference proteome</keyword>
<name>A0A5B7E6T9_PORTR</name>
<dbReference type="AlphaFoldDB" id="A0A5B7E6T9"/>